<protein>
    <submittedName>
        <fullName evidence="2">Uncharacterized protein</fullName>
    </submittedName>
</protein>
<evidence type="ECO:0000313" key="2">
    <source>
        <dbReference type="EMBL" id="GFZ26604.1"/>
    </source>
</evidence>
<name>A0A916QGL0_9LACO</name>
<accession>A0A916QGL0</accession>
<evidence type="ECO:0000256" key="1">
    <source>
        <dbReference type="SAM" id="Phobius"/>
    </source>
</evidence>
<proteinExistence type="predicted"/>
<feature type="transmembrane region" description="Helical" evidence="1">
    <location>
        <begin position="243"/>
        <end position="263"/>
    </location>
</feature>
<keyword evidence="1" id="KW-1133">Transmembrane helix</keyword>
<organism evidence="2 3">
    <name type="scientific">Lactobacillus corticis</name>
    <dbReference type="NCBI Taxonomy" id="2201249"/>
    <lineage>
        <taxon>Bacteria</taxon>
        <taxon>Bacillati</taxon>
        <taxon>Bacillota</taxon>
        <taxon>Bacilli</taxon>
        <taxon>Lactobacillales</taxon>
        <taxon>Lactobacillaceae</taxon>
        <taxon>Lactobacillus</taxon>
    </lineage>
</organism>
<gene>
    <name evidence="2" type="ORF">LCB40_04840</name>
</gene>
<feature type="transmembrane region" description="Helical" evidence="1">
    <location>
        <begin position="20"/>
        <end position="40"/>
    </location>
</feature>
<dbReference type="RefSeq" id="WP_212780307.1">
    <property type="nucleotide sequence ID" value="NZ_BMAY01000003.1"/>
</dbReference>
<feature type="transmembrane region" description="Helical" evidence="1">
    <location>
        <begin position="92"/>
        <end position="120"/>
    </location>
</feature>
<dbReference type="AlphaFoldDB" id="A0A916QGL0"/>
<sequence length="269" mass="30519">MTSFKALYRACLLGRVRSTYVAFITELALSVISGFAINQWKVNLDVFACILGMLAIFTFFTVFIFYFYLIVRDIRDFGRPTNRLIPISDTKMYLAHLFSSWTQCLYLLLMSLGAGLLLLLPVLGNGDVAEIFRDNITITTSWHLSQADLINLLLYILIVIFYAFVIALASYALLVLPSLLVPALRDLLPFRKGSFWGQAISIIAWILTYVLFNRFFVVAFKLFNLDPAKLSVAPDYHLFLMPTVYLLLGILLVIGGIASLRYLNEPRID</sequence>
<feature type="transmembrane region" description="Helical" evidence="1">
    <location>
        <begin position="202"/>
        <end position="223"/>
    </location>
</feature>
<keyword evidence="1" id="KW-0472">Membrane</keyword>
<reference evidence="2" key="1">
    <citation type="submission" date="2020-08" db="EMBL/GenBank/DDBJ databases">
        <title>Taxonomic study for Lactobacillus species isolated from hardwood bark.</title>
        <authorList>
            <person name="Tohno M."/>
            <person name="Tanizawa Y."/>
        </authorList>
    </citation>
    <scope>NUCLEOTIDE SEQUENCE</scope>
    <source>
        <strain evidence="2">B40</strain>
    </source>
</reference>
<evidence type="ECO:0000313" key="3">
    <source>
        <dbReference type="Proteomes" id="UP000677218"/>
    </source>
</evidence>
<comment type="caution">
    <text evidence="2">The sequence shown here is derived from an EMBL/GenBank/DDBJ whole genome shotgun (WGS) entry which is preliminary data.</text>
</comment>
<feature type="transmembrane region" description="Helical" evidence="1">
    <location>
        <begin position="152"/>
        <end position="181"/>
    </location>
</feature>
<keyword evidence="3" id="KW-1185">Reference proteome</keyword>
<dbReference type="Proteomes" id="UP000677218">
    <property type="component" value="Unassembled WGS sequence"/>
</dbReference>
<feature type="transmembrane region" description="Helical" evidence="1">
    <location>
        <begin position="46"/>
        <end position="71"/>
    </location>
</feature>
<dbReference type="EMBL" id="BMAY01000003">
    <property type="protein sequence ID" value="GFZ26604.1"/>
    <property type="molecule type" value="Genomic_DNA"/>
</dbReference>
<keyword evidence="1" id="KW-0812">Transmembrane</keyword>